<dbReference type="SMART" id="SM00960">
    <property type="entry name" value="Robl_LC7"/>
    <property type="match status" value="1"/>
</dbReference>
<accession>A0A543EXB4</accession>
<organism evidence="2 3">
    <name type="scientific">Nocardia bhagyanarayanae</name>
    <dbReference type="NCBI Taxonomy" id="1215925"/>
    <lineage>
        <taxon>Bacteria</taxon>
        <taxon>Bacillati</taxon>
        <taxon>Actinomycetota</taxon>
        <taxon>Actinomycetes</taxon>
        <taxon>Mycobacteriales</taxon>
        <taxon>Nocardiaceae</taxon>
        <taxon>Nocardia</taxon>
    </lineage>
</organism>
<dbReference type="AlphaFoldDB" id="A0A543EXB4"/>
<feature type="domain" description="Roadblock/LAMTOR2" evidence="1">
    <location>
        <begin position="15"/>
        <end position="105"/>
    </location>
</feature>
<evidence type="ECO:0000313" key="2">
    <source>
        <dbReference type="EMBL" id="TQM26194.1"/>
    </source>
</evidence>
<sequence>MTTHLQPTADPHTFNWLLGNFVRNTDGVRDTVAVSSDGLLIAMSEGLDRTGADRLAAMVSGLASLAKSASRSYEFDGLKLIMIEMKRGFLLVSALGDGSCLGVIAEGGCDVGLVGYEMAVLAERAGALLDPALISQLRETLRR</sequence>
<evidence type="ECO:0000259" key="1">
    <source>
        <dbReference type="SMART" id="SM00960"/>
    </source>
</evidence>
<reference evidence="2 3" key="1">
    <citation type="submission" date="2019-06" db="EMBL/GenBank/DDBJ databases">
        <title>Sequencing the genomes of 1000 actinobacteria strains.</title>
        <authorList>
            <person name="Klenk H.-P."/>
        </authorList>
    </citation>
    <scope>NUCLEOTIDE SEQUENCE [LARGE SCALE GENOMIC DNA]</scope>
    <source>
        <strain evidence="2 3">DSM 103495</strain>
    </source>
</reference>
<proteinExistence type="predicted"/>
<dbReference type="RefSeq" id="WP_141812771.1">
    <property type="nucleotide sequence ID" value="NZ_VFPG01000002.1"/>
</dbReference>
<name>A0A543EXB4_9NOCA</name>
<dbReference type="Proteomes" id="UP000316331">
    <property type="component" value="Unassembled WGS sequence"/>
</dbReference>
<dbReference type="SUPFAM" id="SSF103196">
    <property type="entry name" value="Roadblock/LC7 domain"/>
    <property type="match status" value="1"/>
</dbReference>
<gene>
    <name evidence="2" type="ORF">FB390_6374</name>
</gene>
<dbReference type="PANTHER" id="PTHR36222:SF1">
    <property type="entry name" value="SERINE PROTEASE INHIBITOR RV3364C"/>
    <property type="match status" value="1"/>
</dbReference>
<dbReference type="PANTHER" id="PTHR36222">
    <property type="entry name" value="SERINE PROTEASE INHIBITOR RV3364C"/>
    <property type="match status" value="1"/>
</dbReference>
<dbReference type="OrthoDB" id="5187023at2"/>
<keyword evidence="3" id="KW-1185">Reference proteome</keyword>
<dbReference type="InterPro" id="IPR053141">
    <property type="entry name" value="Mycobact_SerProt_Inhib_Rv3364c"/>
</dbReference>
<dbReference type="EMBL" id="VFPG01000002">
    <property type="protein sequence ID" value="TQM26194.1"/>
    <property type="molecule type" value="Genomic_DNA"/>
</dbReference>
<dbReference type="Gene3D" id="3.30.450.30">
    <property type="entry name" value="Dynein light chain 2a, cytoplasmic"/>
    <property type="match status" value="1"/>
</dbReference>
<protein>
    <recommendedName>
        <fullName evidence="1">Roadblock/LAMTOR2 domain-containing protein</fullName>
    </recommendedName>
</protein>
<evidence type="ECO:0000313" key="3">
    <source>
        <dbReference type="Proteomes" id="UP000316331"/>
    </source>
</evidence>
<dbReference type="Pfam" id="PF03259">
    <property type="entry name" value="Robl_LC7"/>
    <property type="match status" value="1"/>
</dbReference>
<comment type="caution">
    <text evidence="2">The sequence shown here is derived from an EMBL/GenBank/DDBJ whole genome shotgun (WGS) entry which is preliminary data.</text>
</comment>
<dbReference type="InterPro" id="IPR004942">
    <property type="entry name" value="Roadblock/LAMTOR2_dom"/>
</dbReference>